<comment type="caution">
    <text evidence="1">The sequence shown here is derived from an EMBL/GenBank/DDBJ whole genome shotgun (WGS) entry which is preliminary data.</text>
</comment>
<organism evidence="1 2">
    <name type="scientific">Streblomastix strix</name>
    <dbReference type="NCBI Taxonomy" id="222440"/>
    <lineage>
        <taxon>Eukaryota</taxon>
        <taxon>Metamonada</taxon>
        <taxon>Preaxostyla</taxon>
        <taxon>Oxymonadida</taxon>
        <taxon>Streblomastigidae</taxon>
        <taxon>Streblomastix</taxon>
    </lineage>
</organism>
<dbReference type="AlphaFoldDB" id="A0A5J4WYL4"/>
<dbReference type="EMBL" id="SNRW01000654">
    <property type="protein sequence ID" value="KAA6399923.1"/>
    <property type="molecule type" value="Genomic_DNA"/>
</dbReference>
<reference evidence="1 2" key="1">
    <citation type="submission" date="2019-03" db="EMBL/GenBank/DDBJ databases">
        <title>Single cell metagenomics reveals metabolic interactions within the superorganism composed of flagellate Streblomastix strix and complex community of Bacteroidetes bacteria on its surface.</title>
        <authorList>
            <person name="Treitli S.C."/>
            <person name="Kolisko M."/>
            <person name="Husnik F."/>
            <person name="Keeling P."/>
            <person name="Hampl V."/>
        </authorList>
    </citation>
    <scope>NUCLEOTIDE SEQUENCE [LARGE SCALE GENOMIC DNA]</scope>
    <source>
        <strain evidence="1">ST1C</strain>
    </source>
</reference>
<evidence type="ECO:0000313" key="2">
    <source>
        <dbReference type="Proteomes" id="UP000324800"/>
    </source>
</evidence>
<dbReference type="Proteomes" id="UP000324800">
    <property type="component" value="Unassembled WGS sequence"/>
</dbReference>
<name>A0A5J4WYL4_9EUKA</name>
<accession>A0A5J4WYL4</accession>
<gene>
    <name evidence="1" type="ORF">EZS28_004552</name>
</gene>
<proteinExistence type="predicted"/>
<evidence type="ECO:0000313" key="1">
    <source>
        <dbReference type="EMBL" id="KAA6399923.1"/>
    </source>
</evidence>
<protein>
    <submittedName>
        <fullName evidence="1">Uncharacterized protein</fullName>
    </submittedName>
</protein>
<sequence>MSQNYWKLLKKLGADSSRQRKEKIDQVRQYDPNIIRGDVEAAFEGMKGATRRQKHFGGIDPNDLIEYYRDLDEHIRGVHDPLQGVYRNASMSDQSLCINARTNELTNDIGSHAIPQPSLHATAPPKDVNKEDDLMQFILLFKIVQVFKPLNNFMRIIY</sequence>